<dbReference type="InterPro" id="IPR039556">
    <property type="entry name" value="ICL/PEPM"/>
</dbReference>
<gene>
    <name evidence="1" type="ORF">RN606_09480</name>
</gene>
<accession>A0AA96J6Q6</accession>
<dbReference type="Pfam" id="PF13714">
    <property type="entry name" value="PEP_mutase"/>
    <property type="match status" value="1"/>
</dbReference>
<dbReference type="AlphaFoldDB" id="A0AA96J6Q6"/>
<keyword evidence="2" id="KW-1185">Reference proteome</keyword>
<dbReference type="CDD" id="cd00377">
    <property type="entry name" value="ICL_PEPM"/>
    <property type="match status" value="1"/>
</dbReference>
<dbReference type="Proteomes" id="UP001304125">
    <property type="component" value="Chromosome"/>
</dbReference>
<dbReference type="EMBL" id="CP134879">
    <property type="protein sequence ID" value="WNM23595.1"/>
    <property type="molecule type" value="Genomic_DNA"/>
</dbReference>
<dbReference type="GO" id="GO:0016833">
    <property type="term" value="F:oxo-acid-lyase activity"/>
    <property type="evidence" value="ECO:0007669"/>
    <property type="project" value="UniProtKB-ARBA"/>
</dbReference>
<reference evidence="1 2" key="1">
    <citation type="submission" date="2023-09" db="EMBL/GenBank/DDBJ databases">
        <title>Demequina sp. a novel bacteria isolated from Capsicum annuum.</title>
        <authorList>
            <person name="Humaira Z."/>
            <person name="Lee J."/>
            <person name="Cho D."/>
        </authorList>
    </citation>
    <scope>NUCLEOTIDE SEQUENCE [LARGE SCALE GENOMIC DNA]</scope>
    <source>
        <strain evidence="1 2">OYTSA14</strain>
    </source>
</reference>
<dbReference type="PANTHER" id="PTHR42905:SF5">
    <property type="entry name" value="CARBOXYVINYL-CARBOXYPHOSPHONATE PHOSPHORYLMUTASE, CHLOROPLASTIC"/>
    <property type="match status" value="1"/>
</dbReference>
<dbReference type="SUPFAM" id="SSF51621">
    <property type="entry name" value="Phosphoenolpyruvate/pyruvate domain"/>
    <property type="match status" value="1"/>
</dbReference>
<dbReference type="Gene3D" id="3.20.20.60">
    <property type="entry name" value="Phosphoenolpyruvate-binding domains"/>
    <property type="match status" value="1"/>
</dbReference>
<evidence type="ECO:0000313" key="1">
    <source>
        <dbReference type="EMBL" id="WNM23595.1"/>
    </source>
</evidence>
<organism evidence="1 2">
    <name type="scientific">Demequina capsici</name>
    <dbReference type="NCBI Taxonomy" id="3075620"/>
    <lineage>
        <taxon>Bacteria</taxon>
        <taxon>Bacillati</taxon>
        <taxon>Actinomycetota</taxon>
        <taxon>Actinomycetes</taxon>
        <taxon>Micrococcales</taxon>
        <taxon>Demequinaceae</taxon>
        <taxon>Demequina</taxon>
    </lineage>
</organism>
<dbReference type="InterPro" id="IPR040442">
    <property type="entry name" value="Pyrv_kinase-like_dom_sf"/>
</dbReference>
<evidence type="ECO:0000313" key="2">
    <source>
        <dbReference type="Proteomes" id="UP001304125"/>
    </source>
</evidence>
<proteinExistence type="predicted"/>
<name>A0AA96J6Q6_9MICO</name>
<protein>
    <submittedName>
        <fullName evidence="1">Isocitrate lyase/PEP mutase family protein</fullName>
    </submittedName>
</protein>
<dbReference type="InterPro" id="IPR015813">
    <property type="entry name" value="Pyrv/PenolPyrv_kinase-like_dom"/>
</dbReference>
<sequence>MENRNKATLRELLASGKQLMAPCAWDCLSAKALETAGFDALLLSGGAMGYMYGTKSQEGVFIDEMIRITENMVNTVSIPIVVDFGDGHGGGGLPSSVYRNVRRMALAGAAAVTIEDADGWFSDTPLPFLGKAGERGEKDLNRIMSPFAGGPALSDRFRGFRPVVERERYLQNVKAAVLACEGTDCMVIARIEAYDTCGFDEVVERAKAAMEIGAEMWTVCLGMWSEDDARMFSEALDGWAMWPDLTSDDGKPNVEPKVLDELGFNLVTFHIAEKAVMYGMEKFGREILATRSTVSIDTAQIEGLTAEQEADLLAMDAQAVFAQERKFYQS</sequence>
<keyword evidence="1" id="KW-0456">Lyase</keyword>
<dbReference type="RefSeq" id="WP_313496622.1">
    <property type="nucleotide sequence ID" value="NZ_CP134879.1"/>
</dbReference>
<dbReference type="PANTHER" id="PTHR42905">
    <property type="entry name" value="PHOSPHOENOLPYRUVATE CARBOXYLASE"/>
    <property type="match status" value="1"/>
</dbReference>